<dbReference type="Proteomes" id="UP000503017">
    <property type="component" value="Chromosome"/>
</dbReference>
<gene>
    <name evidence="1" type="ORF">EB235_19975</name>
</gene>
<sequence length="69" mass="7540">MPIQRRATEVGIFDAAELAMLGRVYDKLTSDGQSPDARETIASRILANYMAGVVDEDELTSLSKQPLGR</sequence>
<proteinExistence type="predicted"/>
<dbReference type="AlphaFoldDB" id="A0A6M7WWX6"/>
<evidence type="ECO:0000313" key="2">
    <source>
        <dbReference type="Proteomes" id="UP000503017"/>
    </source>
</evidence>
<organism evidence="1 2">
    <name type="scientific">Mesorhizobium loti R88b</name>
    <dbReference type="NCBI Taxonomy" id="935548"/>
    <lineage>
        <taxon>Bacteria</taxon>
        <taxon>Pseudomonadati</taxon>
        <taxon>Pseudomonadota</taxon>
        <taxon>Alphaproteobacteria</taxon>
        <taxon>Hyphomicrobiales</taxon>
        <taxon>Phyllobacteriaceae</taxon>
        <taxon>Mesorhizobium</taxon>
    </lineage>
</organism>
<reference evidence="1 2" key="1">
    <citation type="submission" date="2018-10" db="EMBL/GenBank/DDBJ databases">
        <authorList>
            <person name="Perry B.J."/>
            <person name="Sullivan J.T."/>
            <person name="Murphy R.J.T."/>
            <person name="Ramsay J.P."/>
            <person name="Ronson C.W."/>
        </authorList>
    </citation>
    <scope>NUCLEOTIDE SEQUENCE [LARGE SCALE GENOMIC DNA]</scope>
    <source>
        <strain evidence="1 2">R88b</strain>
    </source>
</reference>
<protein>
    <submittedName>
        <fullName evidence="1">Uncharacterized protein</fullName>
    </submittedName>
</protein>
<accession>A0A6M7WWX6</accession>
<dbReference type="EMBL" id="CP033367">
    <property type="protein sequence ID" value="QKD03491.1"/>
    <property type="molecule type" value="Genomic_DNA"/>
</dbReference>
<evidence type="ECO:0000313" key="1">
    <source>
        <dbReference type="EMBL" id="QKD03491.1"/>
    </source>
</evidence>
<name>A0A6M7WWX6_RHILI</name>
<dbReference type="RefSeq" id="WP_027029344.1">
    <property type="nucleotide sequence ID" value="NZ_CP033367.1"/>
</dbReference>